<keyword evidence="3" id="KW-0808">Transferase</keyword>
<keyword evidence="4" id="KW-1185">Reference proteome</keyword>
<evidence type="ECO:0000259" key="2">
    <source>
        <dbReference type="Pfam" id="PF01757"/>
    </source>
</evidence>
<dbReference type="Proteomes" id="UP001202922">
    <property type="component" value="Unassembled WGS sequence"/>
</dbReference>
<dbReference type="GO" id="GO:0016746">
    <property type="term" value="F:acyltransferase activity"/>
    <property type="evidence" value="ECO:0007669"/>
    <property type="project" value="UniProtKB-KW"/>
</dbReference>
<dbReference type="InterPro" id="IPR002656">
    <property type="entry name" value="Acyl_transf_3_dom"/>
</dbReference>
<dbReference type="InterPro" id="IPR050879">
    <property type="entry name" value="Acyltransferase_3"/>
</dbReference>
<feature type="transmembrane region" description="Helical" evidence="1">
    <location>
        <begin position="31"/>
        <end position="50"/>
    </location>
</feature>
<feature type="transmembrane region" description="Helical" evidence="1">
    <location>
        <begin position="116"/>
        <end position="134"/>
    </location>
</feature>
<reference evidence="3 4" key="1">
    <citation type="submission" date="2022-03" db="EMBL/GenBank/DDBJ databases">
        <title>Sinomonas sp. isolated from a soil.</title>
        <authorList>
            <person name="Han J."/>
            <person name="Kim D.-U."/>
        </authorList>
    </citation>
    <scope>NUCLEOTIDE SEQUENCE [LARGE SCALE GENOMIC DNA]</scope>
    <source>
        <strain evidence="3 4">5-5</strain>
    </source>
</reference>
<keyword evidence="1" id="KW-0812">Transmembrane</keyword>
<evidence type="ECO:0000256" key="1">
    <source>
        <dbReference type="SAM" id="Phobius"/>
    </source>
</evidence>
<feature type="transmembrane region" description="Helical" evidence="1">
    <location>
        <begin position="214"/>
        <end position="230"/>
    </location>
</feature>
<feature type="transmembrane region" description="Helical" evidence="1">
    <location>
        <begin position="146"/>
        <end position="166"/>
    </location>
</feature>
<name>A0ABS9U6I8_9MICC</name>
<dbReference type="RefSeq" id="WP_241056060.1">
    <property type="nucleotide sequence ID" value="NZ_JAKZBV010000001.1"/>
</dbReference>
<dbReference type="Pfam" id="PF01757">
    <property type="entry name" value="Acyl_transf_3"/>
    <property type="match status" value="1"/>
</dbReference>
<dbReference type="EMBL" id="JAKZBV010000001">
    <property type="protein sequence ID" value="MCH6472151.1"/>
    <property type="molecule type" value="Genomic_DNA"/>
</dbReference>
<feature type="domain" description="Acyltransferase 3" evidence="2">
    <location>
        <begin position="5"/>
        <end position="326"/>
    </location>
</feature>
<keyword evidence="1" id="KW-0472">Membrane</keyword>
<feature type="transmembrane region" description="Helical" evidence="1">
    <location>
        <begin position="236"/>
        <end position="255"/>
    </location>
</feature>
<sequence>MKRIHSLTGLRFLAASAVALMHGFARYDLPVVNLGFLGVSFFFVLSGFVLTWAETTADGTVTFLRNRFAKLFPLNAATLAVAAIVPVAPNSSRLSFLQSLTLTQAWRPSSASSFNAVAWSLSAEAFFYLLLPAMLRVMRRFNVRELVGTVVFLMVLQPVMGLVFQLTLGGGNDGWAAHFLTYDFPPYRMAEFVIGVALALLLKAGHAPSRTSQLTAAAVTTAGIALTLLADLSHLTLWWASEALILPAIIVLVWATARRELEGRSCLLTHPRIVRLGDRSFSFYMVHYLVLGAVGLLVAQGPQSLPWWLVPPALLSAAAVAALAYRFVEKPCERAIRDLFAVHRFGSTAPRPASEPPRPLEGQSAEVRVRLRGRNL</sequence>
<feature type="transmembrane region" description="Helical" evidence="1">
    <location>
        <begin position="71"/>
        <end position="89"/>
    </location>
</feature>
<feature type="transmembrane region" description="Helical" evidence="1">
    <location>
        <begin position="305"/>
        <end position="328"/>
    </location>
</feature>
<evidence type="ECO:0000313" key="3">
    <source>
        <dbReference type="EMBL" id="MCH6472151.1"/>
    </source>
</evidence>
<dbReference type="PANTHER" id="PTHR23028">
    <property type="entry name" value="ACETYLTRANSFERASE"/>
    <property type="match status" value="1"/>
</dbReference>
<feature type="transmembrane region" description="Helical" evidence="1">
    <location>
        <begin position="281"/>
        <end position="299"/>
    </location>
</feature>
<dbReference type="PANTHER" id="PTHR23028:SF53">
    <property type="entry name" value="ACYL_TRANSF_3 DOMAIN-CONTAINING PROTEIN"/>
    <property type="match status" value="1"/>
</dbReference>
<feature type="transmembrane region" description="Helical" evidence="1">
    <location>
        <begin position="186"/>
        <end position="202"/>
    </location>
</feature>
<proteinExistence type="predicted"/>
<organism evidence="3 4">
    <name type="scientific">Sinomonas terrae</name>
    <dbReference type="NCBI Taxonomy" id="2908838"/>
    <lineage>
        <taxon>Bacteria</taxon>
        <taxon>Bacillati</taxon>
        <taxon>Actinomycetota</taxon>
        <taxon>Actinomycetes</taxon>
        <taxon>Micrococcales</taxon>
        <taxon>Micrococcaceae</taxon>
        <taxon>Sinomonas</taxon>
    </lineage>
</organism>
<accession>A0ABS9U6I8</accession>
<keyword evidence="1" id="KW-1133">Transmembrane helix</keyword>
<evidence type="ECO:0000313" key="4">
    <source>
        <dbReference type="Proteomes" id="UP001202922"/>
    </source>
</evidence>
<feature type="transmembrane region" description="Helical" evidence="1">
    <location>
        <begin position="7"/>
        <end position="25"/>
    </location>
</feature>
<comment type="caution">
    <text evidence="3">The sequence shown here is derived from an EMBL/GenBank/DDBJ whole genome shotgun (WGS) entry which is preliminary data.</text>
</comment>
<gene>
    <name evidence="3" type="ORF">L0M17_19665</name>
</gene>
<keyword evidence="3" id="KW-0012">Acyltransferase</keyword>
<protein>
    <submittedName>
        <fullName evidence="3">Acyltransferase</fullName>
    </submittedName>
</protein>